<reference evidence="1 2" key="1">
    <citation type="journal article" date="2017" name="Front. Microbiol.">
        <title>Labilibaculum manganireducens gen. nov., sp. nov. and Labilibaculum filiforme sp. nov., Novel Bacteroidetes Isolated from Subsurface Sediments of the Baltic Sea.</title>
        <authorList>
            <person name="Vandieken V."/>
            <person name="Marshall I.P."/>
            <person name="Niemann H."/>
            <person name="Engelen B."/>
            <person name="Cypionka H."/>
        </authorList>
    </citation>
    <scope>NUCLEOTIDE SEQUENCE [LARGE SCALE GENOMIC DNA]</scope>
    <source>
        <strain evidence="1 2">59.10-2M</strain>
    </source>
</reference>
<dbReference type="AlphaFoldDB" id="A0A2N3I8Q4"/>
<name>A0A2N3I8Q4_9BACT</name>
<comment type="caution">
    <text evidence="1">The sequence shown here is derived from an EMBL/GenBank/DDBJ whole genome shotgun (WGS) entry which is preliminary data.</text>
</comment>
<protein>
    <recommendedName>
        <fullName evidence="3">MAE-28990/MAE-18760-like HEPN domain-containing protein</fullName>
    </recommendedName>
</protein>
<organism evidence="1 2">
    <name type="scientific">Labilibaculum manganireducens</name>
    <dbReference type="NCBI Taxonomy" id="1940525"/>
    <lineage>
        <taxon>Bacteria</taxon>
        <taxon>Pseudomonadati</taxon>
        <taxon>Bacteroidota</taxon>
        <taxon>Bacteroidia</taxon>
        <taxon>Marinilabiliales</taxon>
        <taxon>Marinifilaceae</taxon>
        <taxon>Labilibaculum</taxon>
    </lineage>
</organism>
<gene>
    <name evidence="1" type="ORF">BZG01_10360</name>
</gene>
<evidence type="ECO:0000313" key="1">
    <source>
        <dbReference type="EMBL" id="PKQ66670.1"/>
    </source>
</evidence>
<dbReference type="EMBL" id="MVDE01000013">
    <property type="protein sequence ID" value="PKQ66670.1"/>
    <property type="molecule type" value="Genomic_DNA"/>
</dbReference>
<proteinExistence type="predicted"/>
<evidence type="ECO:0000313" key="2">
    <source>
        <dbReference type="Proteomes" id="UP000233618"/>
    </source>
</evidence>
<accession>A0A2N3I8Q4</accession>
<sequence length="230" mass="27028">MIDICREYSKRLGNDVGWMTQLIERGNESMIKSAVPKYKSQMHSLNNQAVRASYKMQIIYIVNLFESFIQDYIGFKDGLTEYDMSKKDFWKQYLSSVIKKWNTSCKDKNEAYNNSTSFMNIRYSLFILKDKYNLDFPSYLTPVIPELGSLRNCLVHYDGDLNRMDKGGFLFKETLKETLKLLQMNNIENRLDNLNNNNFINTVTFDLQTFVDLCGGRITRQKAHDEEMTK</sequence>
<dbReference type="Proteomes" id="UP000233618">
    <property type="component" value="Unassembled WGS sequence"/>
</dbReference>
<evidence type="ECO:0008006" key="3">
    <source>
        <dbReference type="Google" id="ProtNLM"/>
    </source>
</evidence>
<dbReference type="RefSeq" id="WP_101309767.1">
    <property type="nucleotide sequence ID" value="NZ_MVDE01000013.1"/>
</dbReference>
<keyword evidence="2" id="KW-1185">Reference proteome</keyword>